<protein>
    <submittedName>
        <fullName evidence="12">Xylem serine proteinase 1</fullName>
    </submittedName>
</protein>
<dbReference type="InterPro" id="IPR015500">
    <property type="entry name" value="Peptidase_S8_subtilisin-rel"/>
</dbReference>
<sequence>MATGNSLFTISLFLAAFFYGVLYAAESSAQTYIVYMGDKLQQNPELVTASHHSLLSSFLGSDVEAQGSKLYSYTHGFSGFAAMLTEAQAEKLQQLPEIISVKLGRTFPIHTTQSWDFLGLTQNGPTPSDLLTKTNHGDGIIIGVIDTGIWPESKSFSDEGYGPVPLRWKGKCQTGQSFAATDCSRKIIGARWYAAGVDNETLKEEFLSPRDANGHGTHTASTAAGGLVHNASFRGLGAGTARGGAPNARLAIYKACWGSGRCSEAGVLKAIDDAMGDGVDVLSLSIGGDGFASATVRAVAKGINVVFSGGNSGPGAQTVENGLPWLITVAATTVDRSFATVITLGNNQKLVGQSIFSGNQPKFTKLIYAQSCSTEILNATKVAKKIVLCYDPSSVESILPRFDISNVISNIQKARASGLIYVQYPTNTLDNLLACKGIPCVLIDAEIAAQIDKYMTSARIPIARVSRTVNTIGEEISAPRVGAFSSRGPCPEFPTILKPDIAAPGVSILAAVQTSYLFLSGTSMACPHVSGIAALLKALHPTWSPAAIKSAITTTASTEDAFGLAIKSEGVPRKIGDPFDYGGGHINPNKAADPGLVYDIDPKEYFEFFNCTIRGTKKCEADSAVKPLYLLNLPSVSIPALKTSVNVKRTVTNVGAVNAVYRAVVRSPPGIELKVAPSELIFDAANKTQSFSISLRATRRVQGDYSFGSLTWSDGGWHSVTIAIAARVVVQDFYADTA</sequence>
<feature type="domain" description="Inhibitor I9" evidence="10">
    <location>
        <begin position="31"/>
        <end position="102"/>
    </location>
</feature>
<dbReference type="InterPro" id="IPR000209">
    <property type="entry name" value="Peptidase_S8/S53_dom"/>
</dbReference>
<evidence type="ECO:0000256" key="1">
    <source>
        <dbReference type="ARBA" id="ARBA00011073"/>
    </source>
</evidence>
<evidence type="ECO:0000256" key="7">
    <source>
        <dbReference type="PROSITE-ProRule" id="PRU01240"/>
    </source>
</evidence>
<dbReference type="Pfam" id="PF05922">
    <property type="entry name" value="Inhibitor_I9"/>
    <property type="match status" value="1"/>
</dbReference>
<feature type="active site" description="Charge relay system" evidence="6 7">
    <location>
        <position position="146"/>
    </location>
</feature>
<dbReference type="SUPFAM" id="SSF52743">
    <property type="entry name" value="Subtilisin-like"/>
    <property type="match status" value="1"/>
</dbReference>
<dbReference type="AlphaFoldDB" id="A0AAP0GFY3"/>
<evidence type="ECO:0000256" key="8">
    <source>
        <dbReference type="SAM" id="SignalP"/>
    </source>
</evidence>
<dbReference type="CDD" id="cd02120">
    <property type="entry name" value="PA_subtilisin_like"/>
    <property type="match status" value="1"/>
</dbReference>
<feature type="domain" description="Subtilisin-like protease fibronectin type-III" evidence="11">
    <location>
        <begin position="631"/>
        <end position="725"/>
    </location>
</feature>
<dbReference type="Proteomes" id="UP001418222">
    <property type="component" value="Unassembled WGS sequence"/>
</dbReference>
<keyword evidence="2 7" id="KW-0645">Protease</keyword>
<feature type="domain" description="Peptidase S8/S53" evidence="9">
    <location>
        <begin position="137"/>
        <end position="558"/>
    </location>
</feature>
<comment type="caution">
    <text evidence="12">The sequence shown here is derived from an EMBL/GenBank/DDBJ whole genome shotgun (WGS) entry which is preliminary data.</text>
</comment>
<dbReference type="CDD" id="cd04852">
    <property type="entry name" value="Peptidases_S8_3"/>
    <property type="match status" value="1"/>
</dbReference>
<evidence type="ECO:0000259" key="10">
    <source>
        <dbReference type="Pfam" id="PF05922"/>
    </source>
</evidence>
<evidence type="ECO:0000313" key="13">
    <source>
        <dbReference type="Proteomes" id="UP001418222"/>
    </source>
</evidence>
<feature type="chain" id="PRO_5042863593" evidence="8">
    <location>
        <begin position="25"/>
        <end position="738"/>
    </location>
</feature>
<dbReference type="InterPro" id="IPR034197">
    <property type="entry name" value="Peptidases_S8_3"/>
</dbReference>
<evidence type="ECO:0000256" key="2">
    <source>
        <dbReference type="ARBA" id="ARBA00022670"/>
    </source>
</evidence>
<keyword evidence="3 8" id="KW-0732">Signal</keyword>
<dbReference type="InterPro" id="IPR037045">
    <property type="entry name" value="S8pro/Inhibitor_I9_sf"/>
</dbReference>
<dbReference type="Pfam" id="PF00082">
    <property type="entry name" value="Peptidase_S8"/>
    <property type="match status" value="1"/>
</dbReference>
<dbReference type="FunFam" id="3.30.70.80:FF:000002">
    <property type="entry name" value="Subtilisin-like protease SBT5.3"/>
    <property type="match status" value="1"/>
</dbReference>
<evidence type="ECO:0000259" key="11">
    <source>
        <dbReference type="Pfam" id="PF17766"/>
    </source>
</evidence>
<dbReference type="PANTHER" id="PTHR10795">
    <property type="entry name" value="PROPROTEIN CONVERTASE SUBTILISIN/KEXIN"/>
    <property type="match status" value="1"/>
</dbReference>
<dbReference type="FunFam" id="3.40.50.200:FF:000006">
    <property type="entry name" value="Subtilisin-like protease SBT1.5"/>
    <property type="match status" value="1"/>
</dbReference>
<comment type="similarity">
    <text evidence="1 7">Belongs to the peptidase S8 family.</text>
</comment>
<dbReference type="GO" id="GO:0006508">
    <property type="term" value="P:proteolysis"/>
    <property type="evidence" value="ECO:0007669"/>
    <property type="project" value="UniProtKB-KW"/>
</dbReference>
<evidence type="ECO:0000313" key="12">
    <source>
        <dbReference type="EMBL" id="KAK8957362.1"/>
    </source>
</evidence>
<feature type="signal peptide" evidence="8">
    <location>
        <begin position="1"/>
        <end position="24"/>
    </location>
</feature>
<evidence type="ECO:0000256" key="4">
    <source>
        <dbReference type="ARBA" id="ARBA00022801"/>
    </source>
</evidence>
<dbReference type="Pfam" id="PF17766">
    <property type="entry name" value="fn3_6"/>
    <property type="match status" value="1"/>
</dbReference>
<keyword evidence="13" id="KW-1185">Reference proteome</keyword>
<dbReference type="Gene3D" id="3.30.70.80">
    <property type="entry name" value="Peptidase S8 propeptide/proteinase inhibitor I9"/>
    <property type="match status" value="1"/>
</dbReference>
<keyword evidence="5 7" id="KW-0720">Serine protease</keyword>
<dbReference type="Gene3D" id="2.60.40.2310">
    <property type="match status" value="1"/>
</dbReference>
<gene>
    <name evidence="12" type="primary">XSP1</name>
    <name evidence="12" type="ORF">KSP39_PZI001159</name>
</gene>
<evidence type="ECO:0000259" key="9">
    <source>
        <dbReference type="Pfam" id="PF00082"/>
    </source>
</evidence>
<proteinExistence type="inferred from homology"/>
<dbReference type="InterPro" id="IPR010259">
    <property type="entry name" value="S8pro/Inhibitor_I9"/>
</dbReference>
<name>A0AAP0GFY3_9ASPA</name>
<evidence type="ECO:0000256" key="3">
    <source>
        <dbReference type="ARBA" id="ARBA00022729"/>
    </source>
</evidence>
<feature type="active site" description="Charge relay system" evidence="6 7">
    <location>
        <position position="215"/>
    </location>
</feature>
<evidence type="ECO:0000256" key="6">
    <source>
        <dbReference type="PIRSR" id="PIRSR615500-1"/>
    </source>
</evidence>
<dbReference type="PROSITE" id="PS51892">
    <property type="entry name" value="SUBTILASE"/>
    <property type="match status" value="1"/>
</dbReference>
<reference evidence="12 13" key="1">
    <citation type="journal article" date="2022" name="Nat. Plants">
        <title>Genomes of leafy and leafless Platanthera orchids illuminate the evolution of mycoheterotrophy.</title>
        <authorList>
            <person name="Li M.H."/>
            <person name="Liu K.W."/>
            <person name="Li Z."/>
            <person name="Lu H.C."/>
            <person name="Ye Q.L."/>
            <person name="Zhang D."/>
            <person name="Wang J.Y."/>
            <person name="Li Y.F."/>
            <person name="Zhong Z.M."/>
            <person name="Liu X."/>
            <person name="Yu X."/>
            <person name="Liu D.K."/>
            <person name="Tu X.D."/>
            <person name="Liu B."/>
            <person name="Hao Y."/>
            <person name="Liao X.Y."/>
            <person name="Jiang Y.T."/>
            <person name="Sun W.H."/>
            <person name="Chen J."/>
            <person name="Chen Y.Q."/>
            <person name="Ai Y."/>
            <person name="Zhai J.W."/>
            <person name="Wu S.S."/>
            <person name="Zhou Z."/>
            <person name="Hsiao Y.Y."/>
            <person name="Wu W.L."/>
            <person name="Chen Y.Y."/>
            <person name="Lin Y.F."/>
            <person name="Hsu J.L."/>
            <person name="Li C.Y."/>
            <person name="Wang Z.W."/>
            <person name="Zhao X."/>
            <person name="Zhong W.Y."/>
            <person name="Ma X.K."/>
            <person name="Ma L."/>
            <person name="Huang J."/>
            <person name="Chen G.Z."/>
            <person name="Huang M.Z."/>
            <person name="Huang L."/>
            <person name="Peng D.H."/>
            <person name="Luo Y.B."/>
            <person name="Zou S.Q."/>
            <person name="Chen S.P."/>
            <person name="Lan S."/>
            <person name="Tsai W.C."/>
            <person name="Van de Peer Y."/>
            <person name="Liu Z.J."/>
        </authorList>
    </citation>
    <scope>NUCLEOTIDE SEQUENCE [LARGE SCALE GENOMIC DNA]</scope>
    <source>
        <strain evidence="12">Lor287</strain>
    </source>
</reference>
<dbReference type="InterPro" id="IPR036852">
    <property type="entry name" value="Peptidase_S8/S53_dom_sf"/>
</dbReference>
<evidence type="ECO:0000256" key="5">
    <source>
        <dbReference type="ARBA" id="ARBA00022825"/>
    </source>
</evidence>
<dbReference type="PRINTS" id="PR00723">
    <property type="entry name" value="SUBTILISIN"/>
</dbReference>
<dbReference type="PROSITE" id="PS00138">
    <property type="entry name" value="SUBTILASE_SER"/>
    <property type="match status" value="1"/>
</dbReference>
<feature type="active site" description="Charge relay system" evidence="6 7">
    <location>
        <position position="523"/>
    </location>
</feature>
<organism evidence="12 13">
    <name type="scientific">Platanthera zijinensis</name>
    <dbReference type="NCBI Taxonomy" id="2320716"/>
    <lineage>
        <taxon>Eukaryota</taxon>
        <taxon>Viridiplantae</taxon>
        <taxon>Streptophyta</taxon>
        <taxon>Embryophyta</taxon>
        <taxon>Tracheophyta</taxon>
        <taxon>Spermatophyta</taxon>
        <taxon>Magnoliopsida</taxon>
        <taxon>Liliopsida</taxon>
        <taxon>Asparagales</taxon>
        <taxon>Orchidaceae</taxon>
        <taxon>Orchidoideae</taxon>
        <taxon>Orchideae</taxon>
        <taxon>Orchidinae</taxon>
        <taxon>Platanthera</taxon>
    </lineage>
</organism>
<dbReference type="InterPro" id="IPR041469">
    <property type="entry name" value="Subtilisin-like_FN3"/>
</dbReference>
<dbReference type="InterPro" id="IPR023828">
    <property type="entry name" value="Peptidase_S8_Ser-AS"/>
</dbReference>
<dbReference type="Gene3D" id="3.40.50.200">
    <property type="entry name" value="Peptidase S8/S53 domain"/>
    <property type="match status" value="1"/>
</dbReference>
<dbReference type="GO" id="GO:0004252">
    <property type="term" value="F:serine-type endopeptidase activity"/>
    <property type="evidence" value="ECO:0007669"/>
    <property type="project" value="UniProtKB-UniRule"/>
</dbReference>
<dbReference type="InterPro" id="IPR045051">
    <property type="entry name" value="SBT"/>
</dbReference>
<dbReference type="EMBL" id="JBBWWQ010000001">
    <property type="protein sequence ID" value="KAK8957362.1"/>
    <property type="molecule type" value="Genomic_DNA"/>
</dbReference>
<dbReference type="Gene3D" id="3.50.30.30">
    <property type="match status" value="1"/>
</dbReference>
<keyword evidence="4 7" id="KW-0378">Hydrolase</keyword>
<accession>A0AAP0GFY3</accession>